<accession>A0ABN3JPU1</accession>
<dbReference type="EMBL" id="BAAARW010000020">
    <property type="protein sequence ID" value="GAA2435780.1"/>
    <property type="molecule type" value="Genomic_DNA"/>
</dbReference>
<comment type="caution">
    <text evidence="1">The sequence shown here is derived from an EMBL/GenBank/DDBJ whole genome shotgun (WGS) entry which is preliminary data.</text>
</comment>
<reference evidence="1 2" key="1">
    <citation type="journal article" date="2019" name="Int. J. Syst. Evol. Microbiol.">
        <title>The Global Catalogue of Microorganisms (GCM) 10K type strain sequencing project: providing services to taxonomists for standard genome sequencing and annotation.</title>
        <authorList>
            <consortium name="The Broad Institute Genomics Platform"/>
            <consortium name="The Broad Institute Genome Sequencing Center for Infectious Disease"/>
            <person name="Wu L."/>
            <person name="Ma J."/>
        </authorList>
    </citation>
    <scope>NUCLEOTIDE SEQUENCE [LARGE SCALE GENOMIC DNA]</scope>
    <source>
        <strain evidence="1 2">JCM 3325</strain>
    </source>
</reference>
<keyword evidence="2" id="KW-1185">Reference proteome</keyword>
<name>A0ABN3JPU1_9ACTN</name>
<dbReference type="Gene3D" id="3.30.565.10">
    <property type="entry name" value="Histidine kinase-like ATPase, C-terminal domain"/>
    <property type="match status" value="1"/>
</dbReference>
<organism evidence="1 2">
    <name type="scientific">Actinomadura vinacea</name>
    <dbReference type="NCBI Taxonomy" id="115336"/>
    <lineage>
        <taxon>Bacteria</taxon>
        <taxon>Bacillati</taxon>
        <taxon>Actinomycetota</taxon>
        <taxon>Actinomycetes</taxon>
        <taxon>Streptosporangiales</taxon>
        <taxon>Thermomonosporaceae</taxon>
        <taxon>Actinomadura</taxon>
    </lineage>
</organism>
<gene>
    <name evidence="1" type="ORF">GCM10010191_58100</name>
</gene>
<dbReference type="CDD" id="cd16936">
    <property type="entry name" value="HATPase_RsbW-like"/>
    <property type="match status" value="1"/>
</dbReference>
<evidence type="ECO:0000313" key="1">
    <source>
        <dbReference type="EMBL" id="GAA2435780.1"/>
    </source>
</evidence>
<evidence type="ECO:0000313" key="2">
    <source>
        <dbReference type="Proteomes" id="UP001501231"/>
    </source>
</evidence>
<protein>
    <recommendedName>
        <fullName evidence="3">ATP-binding protein</fullName>
    </recommendedName>
</protein>
<evidence type="ECO:0008006" key="3">
    <source>
        <dbReference type="Google" id="ProtNLM"/>
    </source>
</evidence>
<dbReference type="InterPro" id="IPR036890">
    <property type="entry name" value="HATPase_C_sf"/>
</dbReference>
<dbReference type="Proteomes" id="UP001501231">
    <property type="component" value="Unassembled WGS sequence"/>
</dbReference>
<proteinExistence type="predicted"/>
<sequence>MITLTLYDTAGALRCEVADEGGPTVPTVRHGVEPREHGYGVLLIESLADRSGHFTGDQGRLHVWFELDKG</sequence>